<name>A0A1U7LL73_NEOID</name>
<dbReference type="InterPro" id="IPR032790">
    <property type="entry name" value="GDE_C"/>
</dbReference>
<dbReference type="GO" id="GO:0004134">
    <property type="term" value="F:4-alpha-glucanotransferase activity"/>
    <property type="evidence" value="ECO:0007669"/>
    <property type="project" value="InterPro"/>
</dbReference>
<evidence type="ECO:0000259" key="1">
    <source>
        <dbReference type="Pfam" id="PF06202"/>
    </source>
</evidence>
<evidence type="ECO:0000313" key="2">
    <source>
        <dbReference type="EMBL" id="OLL23404.1"/>
    </source>
</evidence>
<dbReference type="GO" id="GO:0005980">
    <property type="term" value="P:glycogen catabolic process"/>
    <property type="evidence" value="ECO:0007669"/>
    <property type="project" value="InterPro"/>
</dbReference>
<dbReference type="InterPro" id="IPR010401">
    <property type="entry name" value="AGL/Gdb1"/>
</dbReference>
<dbReference type="AlphaFoldDB" id="A0A1U7LL73"/>
<dbReference type="GO" id="GO:0004135">
    <property type="term" value="F:amylo-alpha-1,6-glucosidase activity"/>
    <property type="evidence" value="ECO:0007669"/>
    <property type="project" value="InterPro"/>
</dbReference>
<gene>
    <name evidence="2" type="ORF">NEOLI_005416</name>
</gene>
<dbReference type="InterPro" id="IPR008928">
    <property type="entry name" value="6-hairpin_glycosidase_sf"/>
</dbReference>
<organism evidence="2 3">
    <name type="scientific">Neolecta irregularis (strain DAH-3)</name>
    <dbReference type="NCBI Taxonomy" id="1198029"/>
    <lineage>
        <taxon>Eukaryota</taxon>
        <taxon>Fungi</taxon>
        <taxon>Dikarya</taxon>
        <taxon>Ascomycota</taxon>
        <taxon>Taphrinomycotina</taxon>
        <taxon>Neolectales</taxon>
        <taxon>Neolectaceae</taxon>
        <taxon>Neolecta</taxon>
    </lineage>
</organism>
<proteinExistence type="predicted"/>
<feature type="non-terminal residue" evidence="2">
    <location>
        <position position="156"/>
    </location>
</feature>
<dbReference type="Pfam" id="PF06202">
    <property type="entry name" value="GDE_C"/>
    <property type="match status" value="1"/>
</dbReference>
<dbReference type="EMBL" id="LXFE01001682">
    <property type="protein sequence ID" value="OLL23404.1"/>
    <property type="molecule type" value="Genomic_DNA"/>
</dbReference>
<accession>A0A1U7LL73</accession>
<dbReference type="STRING" id="1198029.A0A1U7LL73"/>
<dbReference type="OrthoDB" id="10248904at2759"/>
<dbReference type="PANTHER" id="PTHR10569:SF2">
    <property type="entry name" value="GLYCOGEN DEBRANCHING ENZYME"/>
    <property type="match status" value="1"/>
</dbReference>
<dbReference type="PANTHER" id="PTHR10569">
    <property type="entry name" value="GLYCOGEN DEBRANCHING ENZYME"/>
    <property type="match status" value="1"/>
</dbReference>
<dbReference type="Proteomes" id="UP000186594">
    <property type="component" value="Unassembled WGS sequence"/>
</dbReference>
<feature type="domain" description="Glycogen debranching enzyme C-terminal" evidence="1">
    <location>
        <begin position="1"/>
        <end position="140"/>
    </location>
</feature>
<comment type="caution">
    <text evidence="2">The sequence shown here is derived from an EMBL/GenBank/DDBJ whole genome shotgun (WGS) entry which is preliminary data.</text>
</comment>
<protein>
    <submittedName>
        <fullName evidence="2">Glycogen debranching enzyme</fullName>
    </submittedName>
</protein>
<evidence type="ECO:0000313" key="3">
    <source>
        <dbReference type="Proteomes" id="UP000186594"/>
    </source>
</evidence>
<sequence length="156" mass="17912">MTVAPELFTSSYAIEAIAIADKVIRGPTGIRTLDPADLDYRPFYFNGDDSNDFHTAQGRNYHQGPEWLWCTGFFFRAFLKFVGPHKGMEQTVQWLFERMKPHREMICNSMWRGLAELTNKDNQFCPDSCPTQAWSAGTLLDLMDDIHKVKIESNGK</sequence>
<reference evidence="2 3" key="1">
    <citation type="submission" date="2016-04" db="EMBL/GenBank/DDBJ databases">
        <title>Evolutionary innovation and constraint leading to complex multicellularity in the Ascomycota.</title>
        <authorList>
            <person name="Cisse O."/>
            <person name="Nguyen A."/>
            <person name="Hewitt D.A."/>
            <person name="Jedd G."/>
            <person name="Stajich J.E."/>
        </authorList>
    </citation>
    <scope>NUCLEOTIDE SEQUENCE [LARGE SCALE GENOMIC DNA]</scope>
    <source>
        <strain evidence="2 3">DAH-3</strain>
    </source>
</reference>
<keyword evidence="3" id="KW-1185">Reference proteome</keyword>
<dbReference type="OMA" id="REMICNS"/>
<dbReference type="Gene3D" id="1.50.10.10">
    <property type="match status" value="1"/>
</dbReference>
<dbReference type="SUPFAM" id="SSF48208">
    <property type="entry name" value="Six-hairpin glycosidases"/>
    <property type="match status" value="1"/>
</dbReference>
<dbReference type="InterPro" id="IPR012341">
    <property type="entry name" value="6hp_glycosidase-like_sf"/>
</dbReference>